<keyword evidence="3" id="KW-1185">Reference proteome</keyword>
<evidence type="ECO:0000256" key="1">
    <source>
        <dbReference type="SAM" id="Phobius"/>
    </source>
</evidence>
<dbReference type="EMBL" id="JBHTBZ010000057">
    <property type="protein sequence ID" value="MFC7462253.1"/>
    <property type="molecule type" value="Genomic_DNA"/>
</dbReference>
<protein>
    <submittedName>
        <fullName evidence="2">Uncharacterized protein</fullName>
    </submittedName>
</protein>
<organism evidence="2 3">
    <name type="scientific">Hydrogenophaga defluvii</name>
    <dbReference type="NCBI Taxonomy" id="249410"/>
    <lineage>
        <taxon>Bacteria</taxon>
        <taxon>Pseudomonadati</taxon>
        <taxon>Pseudomonadota</taxon>
        <taxon>Betaproteobacteria</taxon>
        <taxon>Burkholderiales</taxon>
        <taxon>Comamonadaceae</taxon>
        <taxon>Hydrogenophaga</taxon>
    </lineage>
</organism>
<evidence type="ECO:0000313" key="2">
    <source>
        <dbReference type="EMBL" id="MFC7462253.1"/>
    </source>
</evidence>
<reference evidence="3" key="1">
    <citation type="journal article" date="2019" name="Int. J. Syst. Evol. Microbiol.">
        <title>The Global Catalogue of Microorganisms (GCM) 10K type strain sequencing project: providing services to taxonomists for standard genome sequencing and annotation.</title>
        <authorList>
            <consortium name="The Broad Institute Genomics Platform"/>
            <consortium name="The Broad Institute Genome Sequencing Center for Infectious Disease"/>
            <person name="Wu L."/>
            <person name="Ma J."/>
        </authorList>
    </citation>
    <scope>NUCLEOTIDE SEQUENCE [LARGE SCALE GENOMIC DNA]</scope>
    <source>
        <strain evidence="3">CCUG 53903</strain>
    </source>
</reference>
<proteinExistence type="predicted"/>
<feature type="transmembrane region" description="Helical" evidence="1">
    <location>
        <begin position="146"/>
        <end position="166"/>
    </location>
</feature>
<accession>A0ABW2SG72</accession>
<keyword evidence="1" id="KW-0812">Transmembrane</keyword>
<dbReference type="RefSeq" id="WP_382203045.1">
    <property type="nucleotide sequence ID" value="NZ_JBHTBZ010000057.1"/>
</dbReference>
<feature type="transmembrane region" description="Helical" evidence="1">
    <location>
        <begin position="114"/>
        <end position="134"/>
    </location>
</feature>
<dbReference type="Proteomes" id="UP001596457">
    <property type="component" value="Unassembled WGS sequence"/>
</dbReference>
<comment type="caution">
    <text evidence="2">The sequence shown here is derived from an EMBL/GenBank/DDBJ whole genome shotgun (WGS) entry which is preliminary data.</text>
</comment>
<evidence type="ECO:0000313" key="3">
    <source>
        <dbReference type="Proteomes" id="UP001596457"/>
    </source>
</evidence>
<sequence length="194" mass="22338">MNSSEHEPAITQFNLGERSRIAGRDYYEGRIPDSIKVYLAITASDRLDEEAIDNERLFYYRFGIDVRRPVREQVVALKRQYGLTDAECRWLRHSGQFSINHEGAKLAPDRVVPAAAWFYAFVLAYYFGSSLLLINFSGAASWKQSLGSLTLVGLWFGSMWAIYRLFWAPWRWVKKSVEAKALYSDTQLRHPSGT</sequence>
<keyword evidence="1" id="KW-0472">Membrane</keyword>
<name>A0ABW2SG72_9BURK</name>
<keyword evidence="1" id="KW-1133">Transmembrane helix</keyword>
<gene>
    <name evidence="2" type="ORF">ACFQU0_17645</name>
</gene>